<reference evidence="1" key="1">
    <citation type="journal article" date="2015" name="Nature">
        <title>Complex archaea that bridge the gap between prokaryotes and eukaryotes.</title>
        <authorList>
            <person name="Spang A."/>
            <person name="Saw J.H."/>
            <person name="Jorgensen S.L."/>
            <person name="Zaremba-Niedzwiedzka K."/>
            <person name="Martijn J."/>
            <person name="Lind A.E."/>
            <person name="van Eijk R."/>
            <person name="Schleper C."/>
            <person name="Guy L."/>
            <person name="Ettema T.J."/>
        </authorList>
    </citation>
    <scope>NUCLEOTIDE SEQUENCE</scope>
</reference>
<comment type="caution">
    <text evidence="1">The sequence shown here is derived from an EMBL/GenBank/DDBJ whole genome shotgun (WGS) entry which is preliminary data.</text>
</comment>
<sequence>MRVPSTQYRLPFEYFIKWLISTGVFQLTDINAQLKQYLCPELSDEVFAPIQIQVGSCPVSEKLQSVTNPSYKQWLTSLGVLSLHYPSRSAKKLASLASDWDFWRAFTSYMFYYRRLRSPNIFHMFRDSLVGRDFDVTIEDIKMFYYYFCNDSIMTDASWSQFRHISPYQRIVSIGLSPHSSDPVMLAKCLGEVTFVDPSTTLKMMMADLHAAYVEVSDIPPILGSGVDGRAIRGRKEIVETYLKLHEVYIESEDRSENIIEDMSIFIEENTAPTLTSLSELRDGNLLPDAVREDRLLPAGD</sequence>
<accession>A0A0F9XHM2</accession>
<organism evidence="1">
    <name type="scientific">marine sediment metagenome</name>
    <dbReference type="NCBI Taxonomy" id="412755"/>
    <lineage>
        <taxon>unclassified sequences</taxon>
        <taxon>metagenomes</taxon>
        <taxon>ecological metagenomes</taxon>
    </lineage>
</organism>
<evidence type="ECO:0000313" key="1">
    <source>
        <dbReference type="EMBL" id="KKN98596.1"/>
    </source>
</evidence>
<name>A0A0F9XHM2_9ZZZZ</name>
<gene>
    <name evidence="1" type="ORF">LCGC14_0147080</name>
</gene>
<proteinExistence type="predicted"/>
<protein>
    <submittedName>
        <fullName evidence="1">Uncharacterized protein</fullName>
    </submittedName>
</protein>
<dbReference type="EMBL" id="LAZR01000051">
    <property type="protein sequence ID" value="KKN98596.1"/>
    <property type="molecule type" value="Genomic_DNA"/>
</dbReference>
<dbReference type="AlphaFoldDB" id="A0A0F9XHM2"/>